<proteinExistence type="predicted"/>
<accession>A0A368FYP7</accession>
<name>A0A368FYP7_ANCCA</name>
<feature type="transmembrane region" description="Helical" evidence="1">
    <location>
        <begin position="46"/>
        <end position="66"/>
    </location>
</feature>
<protein>
    <submittedName>
        <fullName evidence="2">Uncharacterized protein</fullName>
    </submittedName>
</protein>
<keyword evidence="1" id="KW-1133">Transmembrane helix</keyword>
<dbReference type="EMBL" id="JOJR01000480">
    <property type="protein sequence ID" value="RCN37316.1"/>
    <property type="molecule type" value="Genomic_DNA"/>
</dbReference>
<sequence>MSCQLQFVCSGVQSLFLESSSDKDRSCASFCHPPQLVSAGAQVHSLLVLVLVPLVACNVAAALFIARFVRENAHSRVVPAVGVLAVYYRLV</sequence>
<dbReference type="AlphaFoldDB" id="A0A368FYP7"/>
<comment type="caution">
    <text evidence="2">The sequence shown here is derived from an EMBL/GenBank/DDBJ whole genome shotgun (WGS) entry which is preliminary data.</text>
</comment>
<evidence type="ECO:0000313" key="2">
    <source>
        <dbReference type="EMBL" id="RCN37316.1"/>
    </source>
</evidence>
<keyword evidence="1" id="KW-0472">Membrane</keyword>
<evidence type="ECO:0000256" key="1">
    <source>
        <dbReference type="SAM" id="Phobius"/>
    </source>
</evidence>
<dbReference type="Proteomes" id="UP000252519">
    <property type="component" value="Unassembled WGS sequence"/>
</dbReference>
<organism evidence="2 3">
    <name type="scientific">Ancylostoma caninum</name>
    <name type="common">Dog hookworm</name>
    <dbReference type="NCBI Taxonomy" id="29170"/>
    <lineage>
        <taxon>Eukaryota</taxon>
        <taxon>Metazoa</taxon>
        <taxon>Ecdysozoa</taxon>
        <taxon>Nematoda</taxon>
        <taxon>Chromadorea</taxon>
        <taxon>Rhabditida</taxon>
        <taxon>Rhabditina</taxon>
        <taxon>Rhabditomorpha</taxon>
        <taxon>Strongyloidea</taxon>
        <taxon>Ancylostomatidae</taxon>
        <taxon>Ancylostomatinae</taxon>
        <taxon>Ancylostoma</taxon>
    </lineage>
</organism>
<keyword evidence="1" id="KW-0812">Transmembrane</keyword>
<evidence type="ECO:0000313" key="3">
    <source>
        <dbReference type="Proteomes" id="UP000252519"/>
    </source>
</evidence>
<reference evidence="2 3" key="1">
    <citation type="submission" date="2014-10" db="EMBL/GenBank/DDBJ databases">
        <title>Draft genome of the hookworm Ancylostoma caninum.</title>
        <authorList>
            <person name="Mitreva M."/>
        </authorList>
    </citation>
    <scope>NUCLEOTIDE SEQUENCE [LARGE SCALE GENOMIC DNA]</scope>
    <source>
        <strain evidence="2 3">Baltimore</strain>
    </source>
</reference>
<gene>
    <name evidence="2" type="ORF">ANCCAN_16796</name>
</gene>
<keyword evidence="3" id="KW-1185">Reference proteome</keyword>